<evidence type="ECO:0000313" key="6">
    <source>
        <dbReference type="EMBL" id="BBA33364.1"/>
    </source>
</evidence>
<reference evidence="6 7" key="1">
    <citation type="submission" date="2016-12" db="EMBL/GenBank/DDBJ databases">
        <title>Genome sequencing of Methylocaldum marinum.</title>
        <authorList>
            <person name="Takeuchi M."/>
            <person name="Kamagata Y."/>
            <person name="Hiraoka S."/>
            <person name="Oshima K."/>
            <person name="Hattori M."/>
            <person name="Iwasaki W."/>
        </authorList>
    </citation>
    <scope>NUCLEOTIDE SEQUENCE [LARGE SCALE GENOMIC DNA]</scope>
    <source>
        <strain evidence="6 7">S8</strain>
    </source>
</reference>
<dbReference type="RefSeq" id="WP_197716703.1">
    <property type="nucleotide sequence ID" value="NZ_AP017928.1"/>
</dbReference>
<dbReference type="InterPro" id="IPR006139">
    <property type="entry name" value="D-isomer_2_OHA_DH_cat_dom"/>
</dbReference>
<dbReference type="GO" id="GO:0016618">
    <property type="term" value="F:hydroxypyruvate reductase [NAD(P)H] activity"/>
    <property type="evidence" value="ECO:0007669"/>
    <property type="project" value="TreeGrafter"/>
</dbReference>
<dbReference type="InterPro" id="IPR050223">
    <property type="entry name" value="D-isomer_2-hydroxyacid_DH"/>
</dbReference>
<dbReference type="GO" id="GO:0051287">
    <property type="term" value="F:NAD binding"/>
    <property type="evidence" value="ECO:0007669"/>
    <property type="project" value="InterPro"/>
</dbReference>
<dbReference type="CDD" id="cd12172">
    <property type="entry name" value="PGDH_like_2"/>
    <property type="match status" value="1"/>
</dbReference>
<dbReference type="GO" id="GO:0030267">
    <property type="term" value="F:glyoxylate reductase (NADPH) activity"/>
    <property type="evidence" value="ECO:0007669"/>
    <property type="project" value="TreeGrafter"/>
</dbReference>
<sequence>MANEKVLITCPPMLAVMDSFRPHFEKRGVQVHCPKVVQTLSEEELLAIVPEFDGWIVGDDPATRKVLEAGRKGRLRALVKWGIGVDNIDFSAASDHGIAVTNTPFMFGREVADVAMCYITGLARETFFIDREVRAGHWPKPRGISLKDKVVGLAGYGDIGKNIARRAVAADMKVIVYDPAVLNGDTAEGCEAEIWPNRLGACDFIVLACSLNKDNRHMLNAETLNIAKNGVRIVNVARGPLIDETALIEALRSGKVHSAALDVMEVEPLPMNSPLRGFDRCIFGSHNGSNTIEAVQAASERSMKLLFEMLGIGIVGGC</sequence>
<evidence type="ECO:0000259" key="4">
    <source>
        <dbReference type="Pfam" id="PF00389"/>
    </source>
</evidence>
<dbReference type="InterPro" id="IPR029753">
    <property type="entry name" value="D-isomer_DH_CS"/>
</dbReference>
<evidence type="ECO:0000256" key="1">
    <source>
        <dbReference type="ARBA" id="ARBA00023002"/>
    </source>
</evidence>
<dbReference type="EMBL" id="AP017928">
    <property type="protein sequence ID" value="BBA33364.1"/>
    <property type="molecule type" value="Genomic_DNA"/>
</dbReference>
<dbReference type="Proteomes" id="UP000266313">
    <property type="component" value="Chromosome"/>
</dbReference>
<evidence type="ECO:0000313" key="7">
    <source>
        <dbReference type="Proteomes" id="UP000266313"/>
    </source>
</evidence>
<evidence type="ECO:0000256" key="3">
    <source>
        <dbReference type="RuleBase" id="RU003719"/>
    </source>
</evidence>
<dbReference type="InterPro" id="IPR036291">
    <property type="entry name" value="NAD(P)-bd_dom_sf"/>
</dbReference>
<dbReference type="SUPFAM" id="SSF52283">
    <property type="entry name" value="Formate/glycerate dehydrogenase catalytic domain-like"/>
    <property type="match status" value="1"/>
</dbReference>
<comment type="similarity">
    <text evidence="3">Belongs to the D-isomer specific 2-hydroxyacid dehydrogenase family.</text>
</comment>
<dbReference type="GO" id="GO:0005829">
    <property type="term" value="C:cytosol"/>
    <property type="evidence" value="ECO:0007669"/>
    <property type="project" value="TreeGrafter"/>
</dbReference>
<keyword evidence="2" id="KW-0520">NAD</keyword>
<dbReference type="AlphaFoldDB" id="A0A250KP87"/>
<feature type="domain" description="D-isomer specific 2-hydroxyacid dehydrogenase catalytic" evidence="4">
    <location>
        <begin position="17"/>
        <end position="301"/>
    </location>
</feature>
<dbReference type="PANTHER" id="PTHR10996:SF283">
    <property type="entry name" value="GLYOXYLATE_HYDROXYPYRUVATE REDUCTASE B"/>
    <property type="match status" value="1"/>
</dbReference>
<evidence type="ECO:0000259" key="5">
    <source>
        <dbReference type="Pfam" id="PF02826"/>
    </source>
</evidence>
<dbReference type="InterPro" id="IPR006140">
    <property type="entry name" value="D-isomer_DH_NAD-bd"/>
</dbReference>
<dbReference type="SUPFAM" id="SSF51735">
    <property type="entry name" value="NAD(P)-binding Rossmann-fold domains"/>
    <property type="match status" value="1"/>
</dbReference>
<accession>A0A250KP87</accession>
<keyword evidence="1 3" id="KW-0560">Oxidoreductase</keyword>
<proteinExistence type="inferred from homology"/>
<dbReference type="Gene3D" id="3.40.50.720">
    <property type="entry name" value="NAD(P)-binding Rossmann-like Domain"/>
    <property type="match status" value="2"/>
</dbReference>
<dbReference type="PROSITE" id="PS00671">
    <property type="entry name" value="D_2_HYDROXYACID_DH_3"/>
    <property type="match status" value="1"/>
</dbReference>
<dbReference type="Pfam" id="PF00389">
    <property type="entry name" value="2-Hacid_dh"/>
    <property type="match status" value="1"/>
</dbReference>
<evidence type="ECO:0000256" key="2">
    <source>
        <dbReference type="ARBA" id="ARBA00023027"/>
    </source>
</evidence>
<dbReference type="Pfam" id="PF02826">
    <property type="entry name" value="2-Hacid_dh_C"/>
    <property type="match status" value="1"/>
</dbReference>
<gene>
    <name evidence="6" type="ORF">sS8_1404</name>
</gene>
<organism evidence="6 7">
    <name type="scientific">Methylocaldum marinum</name>
    <dbReference type="NCBI Taxonomy" id="1432792"/>
    <lineage>
        <taxon>Bacteria</taxon>
        <taxon>Pseudomonadati</taxon>
        <taxon>Pseudomonadota</taxon>
        <taxon>Gammaproteobacteria</taxon>
        <taxon>Methylococcales</taxon>
        <taxon>Methylococcaceae</taxon>
        <taxon>Methylocaldum</taxon>
    </lineage>
</organism>
<keyword evidence="7" id="KW-1185">Reference proteome</keyword>
<feature type="domain" description="D-isomer specific 2-hydroxyacid dehydrogenase NAD-binding" evidence="5">
    <location>
        <begin position="118"/>
        <end position="288"/>
    </location>
</feature>
<dbReference type="PANTHER" id="PTHR10996">
    <property type="entry name" value="2-HYDROXYACID DEHYDROGENASE-RELATED"/>
    <property type="match status" value="1"/>
</dbReference>
<protein>
    <submittedName>
        <fullName evidence="6">Phosphoglycerate dehydrogenase</fullName>
    </submittedName>
</protein>
<dbReference type="KEGG" id="mmai:sS8_1404"/>
<name>A0A250KP87_9GAMM</name>